<feature type="non-terminal residue" evidence="2">
    <location>
        <position position="1"/>
    </location>
</feature>
<accession>A0A383E6H2</accession>
<dbReference type="EMBL" id="UINC01223022">
    <property type="protein sequence ID" value="SVE52043.1"/>
    <property type="molecule type" value="Genomic_DNA"/>
</dbReference>
<reference evidence="2" key="1">
    <citation type="submission" date="2018-05" db="EMBL/GenBank/DDBJ databases">
        <authorList>
            <person name="Lanie J.A."/>
            <person name="Ng W.-L."/>
            <person name="Kazmierczak K.M."/>
            <person name="Andrzejewski T.M."/>
            <person name="Davidsen T.M."/>
            <person name="Wayne K.J."/>
            <person name="Tettelin H."/>
            <person name="Glass J.I."/>
            <person name="Rusch D."/>
            <person name="Podicherti R."/>
            <person name="Tsui H.-C.T."/>
            <person name="Winkler M.E."/>
        </authorList>
    </citation>
    <scope>NUCLEOTIDE SEQUENCE</scope>
</reference>
<gene>
    <name evidence="2" type="ORF">METZ01_LOCUS504897</name>
</gene>
<proteinExistence type="predicted"/>
<organism evidence="2">
    <name type="scientific">marine metagenome</name>
    <dbReference type="NCBI Taxonomy" id="408172"/>
    <lineage>
        <taxon>unclassified sequences</taxon>
        <taxon>metagenomes</taxon>
        <taxon>ecological metagenomes</taxon>
    </lineage>
</organism>
<feature type="region of interest" description="Disordered" evidence="1">
    <location>
        <begin position="1"/>
        <end position="22"/>
    </location>
</feature>
<evidence type="ECO:0000256" key="1">
    <source>
        <dbReference type="SAM" id="MobiDB-lite"/>
    </source>
</evidence>
<dbReference type="AlphaFoldDB" id="A0A383E6H2"/>
<name>A0A383E6H2_9ZZZZ</name>
<sequence length="30" mass="3445">MAKRHTGSQPTRPESRQEPDDIFVAKVLHL</sequence>
<evidence type="ECO:0000313" key="2">
    <source>
        <dbReference type="EMBL" id="SVE52043.1"/>
    </source>
</evidence>
<protein>
    <submittedName>
        <fullName evidence="2">Uncharacterized protein</fullName>
    </submittedName>
</protein>
<feature type="non-terminal residue" evidence="2">
    <location>
        <position position="30"/>
    </location>
</feature>